<evidence type="ECO:0000256" key="1">
    <source>
        <dbReference type="SAM" id="Phobius"/>
    </source>
</evidence>
<keyword evidence="1" id="KW-1133">Transmembrane helix</keyword>
<dbReference type="Pfam" id="PF19732">
    <property type="entry name" value="SpoIIE_N"/>
    <property type="match status" value="1"/>
</dbReference>
<dbReference type="InterPro" id="IPR001932">
    <property type="entry name" value="PPM-type_phosphatase-like_dom"/>
</dbReference>
<accession>A0ABS2FZC6</accession>
<name>A0ABS2FZC6_9FIRM</name>
<proteinExistence type="predicted"/>
<keyword evidence="1" id="KW-0812">Transmembrane</keyword>
<dbReference type="InterPro" id="IPR036457">
    <property type="entry name" value="PPM-type-like_dom_sf"/>
</dbReference>
<comment type="caution">
    <text evidence="3">The sequence shown here is derived from an EMBL/GenBank/DDBJ whole genome shotgun (WGS) entry which is preliminary data.</text>
</comment>
<organism evidence="3 4">
    <name type="scientific">Oscillibacter valericigenes</name>
    <dbReference type="NCBI Taxonomy" id="351091"/>
    <lineage>
        <taxon>Bacteria</taxon>
        <taxon>Bacillati</taxon>
        <taxon>Bacillota</taxon>
        <taxon>Clostridia</taxon>
        <taxon>Eubacteriales</taxon>
        <taxon>Oscillospiraceae</taxon>
        <taxon>Oscillibacter</taxon>
    </lineage>
</organism>
<feature type="transmembrane region" description="Helical" evidence="1">
    <location>
        <begin position="173"/>
        <end position="201"/>
    </location>
</feature>
<feature type="transmembrane region" description="Helical" evidence="1">
    <location>
        <begin position="44"/>
        <end position="75"/>
    </location>
</feature>
<feature type="transmembrane region" description="Helical" evidence="1">
    <location>
        <begin position="107"/>
        <end position="127"/>
    </location>
</feature>
<sequence>MQEGQAVGHRDMMGDRRRSAQLLAWGIRFFLAAALTASQTPGDYAPFALGCVAACGPGAEGIAALLGAGVGAVLFLEFSGALPFLAAAILIFTTAAAFQGLKLLEGPLFHPLAGAGLFLAVNGIYVLQSLSPLRDLAPCLAGTVLVGISAWYYQPLLQAGEEQLAPDSLLFLAGSILLALVDVELAGISIGRTLLCLLLAYTAYERGTMTGAAAGLGAGLAADFCSNSGGVLFGAAYGLAGLLAGSRSGGRRIWAALAFWGAAVLAALPGGLATPLLPEAAAGAVLFLLLPGRAFGGKRVKRGETVEFPAALEGMRAQLTRMAAALRDLYDSMGRSAPVSTEENPAVIFDRAAEKVCRGCALCELCWQKEYTGTFNALNDATPYLMERGRALAKDFPGYFADRCIHLSDFLTTVNGELSAFLLRRQYRRQLEETRRSARGQYAQLSELLTATAAGLGEVRATAGEPAECRIGAALRPKAGETVCGDTVVSFRTESDLLCLLLADGMGSGEAARRESALTCRLLEQFLQAGIEPEAAMKTLNAAMALRGAETGSFTTIDLLTCRPESGELSFYKYGAAPSYVKKGGTVRRISGGSLPAGLRGNTAVPDVTRAALEPGSFAVMISDGVADPGRDEWLQDLLAGWEGEDPQTLAGLILSESIRRENLQDDCGVQVLYRSREGSVKKV</sequence>
<evidence type="ECO:0000313" key="3">
    <source>
        <dbReference type="EMBL" id="MBM6852393.1"/>
    </source>
</evidence>
<dbReference type="SUPFAM" id="SSF81606">
    <property type="entry name" value="PP2C-like"/>
    <property type="match status" value="1"/>
</dbReference>
<dbReference type="SMART" id="SM00331">
    <property type="entry name" value="PP2C_SIG"/>
    <property type="match status" value="1"/>
</dbReference>
<dbReference type="PANTHER" id="PTHR35801">
    <property type="entry name" value="PHOSPHOSERINE PHOSPHATASE RSBX"/>
    <property type="match status" value="1"/>
</dbReference>
<dbReference type="InterPro" id="IPR045768">
    <property type="entry name" value="SpoIIE_N"/>
</dbReference>
<dbReference type="PANTHER" id="PTHR35801:SF1">
    <property type="entry name" value="PHOSPHOSERINE PHOSPHATASE RSBX"/>
    <property type="match status" value="1"/>
</dbReference>
<feature type="transmembrane region" description="Helical" evidence="1">
    <location>
        <begin position="136"/>
        <end position="153"/>
    </location>
</feature>
<dbReference type="InterPro" id="IPR039248">
    <property type="entry name" value="Ptase_RsbX"/>
</dbReference>
<dbReference type="Proteomes" id="UP000719500">
    <property type="component" value="Unassembled WGS sequence"/>
</dbReference>
<keyword evidence="4" id="KW-1185">Reference proteome</keyword>
<feature type="transmembrane region" description="Helical" evidence="1">
    <location>
        <begin position="253"/>
        <end position="274"/>
    </location>
</feature>
<reference evidence="3 4" key="1">
    <citation type="journal article" date="2021" name="Sci. Rep.">
        <title>The distribution of antibiotic resistance genes in chicken gut microbiota commensals.</title>
        <authorList>
            <person name="Juricova H."/>
            <person name="Matiasovicova J."/>
            <person name="Kubasova T."/>
            <person name="Cejkova D."/>
            <person name="Rychlik I."/>
        </authorList>
    </citation>
    <scope>NUCLEOTIDE SEQUENCE [LARGE SCALE GENOMIC DNA]</scope>
    <source>
        <strain evidence="3 4">An411</strain>
    </source>
</reference>
<dbReference type="Gene3D" id="3.60.40.10">
    <property type="entry name" value="PPM-type phosphatase domain"/>
    <property type="match status" value="1"/>
</dbReference>
<feature type="transmembrane region" description="Helical" evidence="1">
    <location>
        <begin position="82"/>
        <end position="101"/>
    </location>
</feature>
<evidence type="ECO:0000313" key="4">
    <source>
        <dbReference type="Proteomes" id="UP000719500"/>
    </source>
</evidence>
<gene>
    <name evidence="3" type="ORF">H9X91_13195</name>
</gene>
<protein>
    <submittedName>
        <fullName evidence="3">SpoIIE family protein phosphatase</fullName>
    </submittedName>
</protein>
<keyword evidence="1" id="KW-0472">Membrane</keyword>
<dbReference type="Pfam" id="PF07228">
    <property type="entry name" value="SpoIIE"/>
    <property type="match status" value="1"/>
</dbReference>
<feature type="transmembrane region" description="Helical" evidence="1">
    <location>
        <begin position="20"/>
        <end position="38"/>
    </location>
</feature>
<feature type="domain" description="PPM-type phosphatase" evidence="2">
    <location>
        <begin position="468"/>
        <end position="675"/>
    </location>
</feature>
<dbReference type="EMBL" id="JACSNX010000032">
    <property type="protein sequence ID" value="MBM6852393.1"/>
    <property type="molecule type" value="Genomic_DNA"/>
</dbReference>
<evidence type="ECO:0000259" key="2">
    <source>
        <dbReference type="SMART" id="SM00331"/>
    </source>
</evidence>